<feature type="compositionally biased region" description="Polar residues" evidence="11">
    <location>
        <begin position="82"/>
        <end position="92"/>
    </location>
</feature>
<dbReference type="Gene3D" id="1.20.1560.10">
    <property type="entry name" value="ABC transporter type 1, transmembrane domain"/>
    <property type="match status" value="1"/>
</dbReference>
<dbReference type="Proteomes" id="UP000247409">
    <property type="component" value="Unassembled WGS sequence"/>
</dbReference>
<feature type="domain" description="ABC transporter" evidence="13">
    <location>
        <begin position="476"/>
        <end position="711"/>
    </location>
</feature>
<reference evidence="15 16" key="1">
    <citation type="journal article" date="2018" name="Mol. Biol. Evol.">
        <title>Analysis of the draft genome of the red seaweed Gracilariopsis chorda provides insights into genome size evolution in Rhodophyta.</title>
        <authorList>
            <person name="Lee J."/>
            <person name="Yang E.C."/>
            <person name="Graf L."/>
            <person name="Yang J.H."/>
            <person name="Qiu H."/>
            <person name="Zel Zion U."/>
            <person name="Chan C.X."/>
            <person name="Stephens T.G."/>
            <person name="Weber A.P.M."/>
            <person name="Boo G.H."/>
            <person name="Boo S.M."/>
            <person name="Kim K.M."/>
            <person name="Shin Y."/>
            <person name="Jung M."/>
            <person name="Lee S.J."/>
            <person name="Yim H.S."/>
            <person name="Lee J.H."/>
            <person name="Bhattacharya D."/>
            <person name="Yoon H.S."/>
        </authorList>
    </citation>
    <scope>NUCLEOTIDE SEQUENCE [LARGE SCALE GENOMIC DNA]</scope>
    <source>
        <strain evidence="15 16">SKKU-2015</strain>
        <tissue evidence="15">Whole body</tissue>
    </source>
</reference>
<dbReference type="FunFam" id="3.40.50.300:FF:000221">
    <property type="entry name" value="Multidrug ABC transporter ATP-binding protein"/>
    <property type="match status" value="1"/>
</dbReference>
<dbReference type="SUPFAM" id="SSF90123">
    <property type="entry name" value="ABC transporter transmembrane region"/>
    <property type="match status" value="1"/>
</dbReference>
<evidence type="ECO:0000256" key="10">
    <source>
        <dbReference type="ARBA" id="ARBA00024363"/>
    </source>
</evidence>
<dbReference type="OrthoDB" id="6500128at2759"/>
<evidence type="ECO:0000259" key="14">
    <source>
        <dbReference type="PROSITE" id="PS50929"/>
    </source>
</evidence>
<evidence type="ECO:0000259" key="13">
    <source>
        <dbReference type="PROSITE" id="PS50893"/>
    </source>
</evidence>
<feature type="region of interest" description="Disordered" evidence="11">
    <location>
        <begin position="54"/>
        <end position="96"/>
    </location>
</feature>
<feature type="transmembrane region" description="Helical" evidence="12">
    <location>
        <begin position="352"/>
        <end position="374"/>
    </location>
</feature>
<feature type="domain" description="ABC transmembrane type-1" evidence="14">
    <location>
        <begin position="127"/>
        <end position="416"/>
    </location>
</feature>
<dbReference type="PROSITE" id="PS50893">
    <property type="entry name" value="ABC_TRANSPORTER_2"/>
    <property type="match status" value="1"/>
</dbReference>
<comment type="caution">
    <text evidence="15">The sequence shown here is derived from an EMBL/GenBank/DDBJ whole genome shotgun (WGS) entry which is preliminary data.</text>
</comment>
<dbReference type="GO" id="GO:0005524">
    <property type="term" value="F:ATP binding"/>
    <property type="evidence" value="ECO:0007669"/>
    <property type="project" value="UniProtKB-KW"/>
</dbReference>
<protein>
    <recommendedName>
        <fullName evidence="2">Probable ATP-dependent transporter ycf16</fullName>
    </recommendedName>
</protein>
<evidence type="ECO:0000256" key="4">
    <source>
        <dbReference type="ARBA" id="ARBA00022475"/>
    </source>
</evidence>
<evidence type="ECO:0000256" key="7">
    <source>
        <dbReference type="ARBA" id="ARBA00022840"/>
    </source>
</evidence>
<dbReference type="InterPro" id="IPR003593">
    <property type="entry name" value="AAA+_ATPase"/>
</dbReference>
<feature type="compositionally biased region" description="Low complexity" evidence="11">
    <location>
        <begin position="67"/>
        <end position="80"/>
    </location>
</feature>
<dbReference type="EMBL" id="NBIV01000028">
    <property type="protein sequence ID" value="PXF47137.1"/>
    <property type="molecule type" value="Genomic_DNA"/>
</dbReference>
<keyword evidence="6" id="KW-0547">Nucleotide-binding</keyword>
<dbReference type="InterPro" id="IPR017871">
    <property type="entry name" value="ABC_transporter-like_CS"/>
</dbReference>
<dbReference type="SUPFAM" id="SSF52540">
    <property type="entry name" value="P-loop containing nucleoside triphosphate hydrolases"/>
    <property type="match status" value="1"/>
</dbReference>
<keyword evidence="3" id="KW-0813">Transport</keyword>
<name>A0A2V3IZM8_9FLOR</name>
<dbReference type="PANTHER" id="PTHR24221:SF654">
    <property type="entry name" value="ATP-BINDING CASSETTE SUB-FAMILY B MEMBER 6"/>
    <property type="match status" value="1"/>
</dbReference>
<dbReference type="InterPro" id="IPR011527">
    <property type="entry name" value="ABC1_TM_dom"/>
</dbReference>
<evidence type="ECO:0000256" key="12">
    <source>
        <dbReference type="SAM" id="Phobius"/>
    </source>
</evidence>
<dbReference type="GO" id="GO:0016887">
    <property type="term" value="F:ATP hydrolysis activity"/>
    <property type="evidence" value="ECO:0007669"/>
    <property type="project" value="InterPro"/>
</dbReference>
<dbReference type="Pfam" id="PF00664">
    <property type="entry name" value="ABC_membrane"/>
    <property type="match status" value="1"/>
</dbReference>
<dbReference type="InterPro" id="IPR036640">
    <property type="entry name" value="ABC1_TM_sf"/>
</dbReference>
<evidence type="ECO:0000256" key="1">
    <source>
        <dbReference type="ARBA" id="ARBA00004651"/>
    </source>
</evidence>
<dbReference type="STRING" id="448386.A0A2V3IZM8"/>
<feature type="transmembrane region" description="Helical" evidence="12">
    <location>
        <begin position="243"/>
        <end position="266"/>
    </location>
</feature>
<keyword evidence="5 12" id="KW-0812">Transmembrane</keyword>
<keyword evidence="4" id="KW-1003">Cell membrane</keyword>
<feature type="region of interest" description="Disordered" evidence="11">
    <location>
        <begin position="740"/>
        <end position="759"/>
    </location>
</feature>
<proteinExistence type="inferred from homology"/>
<dbReference type="Pfam" id="PF00005">
    <property type="entry name" value="ABC_tran"/>
    <property type="match status" value="1"/>
</dbReference>
<dbReference type="PROSITE" id="PS50929">
    <property type="entry name" value="ABC_TM1F"/>
    <property type="match status" value="1"/>
</dbReference>
<feature type="transmembrane region" description="Helical" evidence="12">
    <location>
        <begin position="272"/>
        <end position="292"/>
    </location>
</feature>
<dbReference type="InterPro" id="IPR027417">
    <property type="entry name" value="P-loop_NTPase"/>
</dbReference>
<keyword evidence="8 12" id="KW-1133">Transmembrane helix</keyword>
<keyword evidence="7 15" id="KW-0067">ATP-binding</keyword>
<keyword evidence="16" id="KW-1185">Reference proteome</keyword>
<accession>A0A2V3IZM8</accession>
<dbReference type="GO" id="GO:0140359">
    <property type="term" value="F:ABC-type transporter activity"/>
    <property type="evidence" value="ECO:0007669"/>
    <property type="project" value="InterPro"/>
</dbReference>
<evidence type="ECO:0000256" key="9">
    <source>
        <dbReference type="ARBA" id="ARBA00023136"/>
    </source>
</evidence>
<dbReference type="PROSITE" id="PS00211">
    <property type="entry name" value="ABC_TRANSPORTER_1"/>
    <property type="match status" value="1"/>
</dbReference>
<dbReference type="InterPro" id="IPR003439">
    <property type="entry name" value="ABC_transporter-like_ATP-bd"/>
</dbReference>
<dbReference type="Gene3D" id="3.40.50.300">
    <property type="entry name" value="P-loop containing nucleotide triphosphate hydrolases"/>
    <property type="match status" value="1"/>
</dbReference>
<dbReference type="AlphaFoldDB" id="A0A2V3IZM8"/>
<evidence type="ECO:0000256" key="5">
    <source>
        <dbReference type="ARBA" id="ARBA00022692"/>
    </source>
</evidence>
<keyword evidence="9 12" id="KW-0472">Membrane</keyword>
<evidence type="ECO:0000256" key="3">
    <source>
        <dbReference type="ARBA" id="ARBA00022448"/>
    </source>
</evidence>
<dbReference type="CDD" id="cd18582">
    <property type="entry name" value="ABC_6TM_ATM1_ABCB7"/>
    <property type="match status" value="1"/>
</dbReference>
<dbReference type="SMART" id="SM00382">
    <property type="entry name" value="AAA"/>
    <property type="match status" value="1"/>
</dbReference>
<dbReference type="PANTHER" id="PTHR24221">
    <property type="entry name" value="ATP-BINDING CASSETTE SUB-FAMILY B"/>
    <property type="match status" value="1"/>
</dbReference>
<evidence type="ECO:0000256" key="6">
    <source>
        <dbReference type="ARBA" id="ARBA00022741"/>
    </source>
</evidence>
<dbReference type="InterPro" id="IPR039421">
    <property type="entry name" value="Type_1_exporter"/>
</dbReference>
<comment type="similarity">
    <text evidence="10">Belongs to the ABC transporter superfamily. ABCB family. Heavy Metal importer (TC 3.A.1.210) subfamily.</text>
</comment>
<evidence type="ECO:0000256" key="2">
    <source>
        <dbReference type="ARBA" id="ARBA00014334"/>
    </source>
</evidence>
<evidence type="ECO:0000313" key="16">
    <source>
        <dbReference type="Proteomes" id="UP000247409"/>
    </source>
</evidence>
<feature type="transmembrane region" description="Helical" evidence="12">
    <location>
        <begin position="126"/>
        <end position="147"/>
    </location>
</feature>
<evidence type="ECO:0000313" key="15">
    <source>
        <dbReference type="EMBL" id="PXF47137.1"/>
    </source>
</evidence>
<comment type="subcellular location">
    <subcellularLocation>
        <location evidence="1">Cell membrane</location>
        <topology evidence="1">Multi-pass membrane protein</topology>
    </subcellularLocation>
</comment>
<dbReference type="GO" id="GO:0005886">
    <property type="term" value="C:plasma membrane"/>
    <property type="evidence" value="ECO:0007669"/>
    <property type="project" value="UniProtKB-SubCell"/>
</dbReference>
<gene>
    <name evidence="15" type="ORF">BWQ96_03079</name>
</gene>
<organism evidence="15 16">
    <name type="scientific">Gracilariopsis chorda</name>
    <dbReference type="NCBI Taxonomy" id="448386"/>
    <lineage>
        <taxon>Eukaryota</taxon>
        <taxon>Rhodophyta</taxon>
        <taxon>Florideophyceae</taxon>
        <taxon>Rhodymeniophycidae</taxon>
        <taxon>Gracilariales</taxon>
        <taxon>Gracilariaceae</taxon>
        <taxon>Gracilariopsis</taxon>
    </lineage>
</organism>
<feature type="compositionally biased region" description="Basic and acidic residues" evidence="11">
    <location>
        <begin position="741"/>
        <end position="759"/>
    </location>
</feature>
<evidence type="ECO:0000256" key="8">
    <source>
        <dbReference type="ARBA" id="ARBA00022989"/>
    </source>
</evidence>
<sequence length="759" mass="84327">MSACVNFPPLSALPTANSLKCVLFLTPSPLLRSNPRSFNSWSAVRPVHQRVSRINSSSCRRSQHPIVATPRATAAQPAQVETGKQPTKQSDSLPKFSPRLAQSSLSALAQYYATLCRTQPFIATRLVFSIISIIASKLIGITVPFLFKRIIDTLMQHSTHPSPQTFHLAVTAILLHGAARMLVSVSHELRSCVFAKAGQRVGRSITAASFAHLHSLEMAFHNTARTGAITRVVDRGTRSVLTIFRGLIFAFMPTLFELLLVCGVLFARFSIWYVSVVLVTFALFIWWTLFVNDKLGKVRMEMNTVENDASAKLTDSLFNAEAVKSFDNAEYELQRYDKVLVKYEQKSIENEWYYAALNFGQGFIYTAGLTLVLLQAAQGVVAGTTTVGSVVMLATMLQQLWVPLNFLGWQYREVKQSLIDMQNLFDVLKRSTGIVDAPDATDIEIDGGEIVFDNVTFEYPEPDESLKFTRKLQEEKREENGTSSSKDHRRVALNRLSFRVPPGKSLALVGSSGSGKSTATRLLTRLYDLTSGRILIDGQDISKASMQSLRRVVGTVPQDTSLFNDTIAYNIRYGRPSATDEEVVAAAKAASVHDVIMRTTHGYDTIVGERGVRLSGGERQRLSVARAFLKGSQIIVEDESTSALDTLTELEVSKALQRLGVNRTRIIVAHRLSTIMNVDHVVVLKEGRKVEEGTFSELIQKKNGIFKDMWERQQKKDEEDALIDAPELVFERNGIRYNGESTRRAEGGDLLRGEVPPRG</sequence>
<evidence type="ECO:0000256" key="11">
    <source>
        <dbReference type="SAM" id="MobiDB-lite"/>
    </source>
</evidence>